<evidence type="ECO:0000259" key="3">
    <source>
        <dbReference type="Pfam" id="PF14016"/>
    </source>
</evidence>
<organism evidence="4 5">
    <name type="scientific">Kutzneria chonburiensis</name>
    <dbReference type="NCBI Taxonomy" id="1483604"/>
    <lineage>
        <taxon>Bacteria</taxon>
        <taxon>Bacillati</taxon>
        <taxon>Actinomycetota</taxon>
        <taxon>Actinomycetes</taxon>
        <taxon>Pseudonocardiales</taxon>
        <taxon>Pseudonocardiaceae</taxon>
        <taxon>Kutzneria</taxon>
    </lineage>
</organism>
<comment type="caution">
    <text evidence="4">The sequence shown here is derived from an EMBL/GenBank/DDBJ whole genome shotgun (WGS) entry which is preliminary data.</text>
</comment>
<dbReference type="InterPro" id="IPR025326">
    <property type="entry name" value="DUF4232"/>
</dbReference>
<feature type="compositionally biased region" description="Polar residues" evidence="1">
    <location>
        <begin position="62"/>
        <end position="72"/>
    </location>
</feature>
<evidence type="ECO:0000313" key="4">
    <source>
        <dbReference type="EMBL" id="MFC0548012.1"/>
    </source>
</evidence>
<dbReference type="RefSeq" id="WP_273938145.1">
    <property type="nucleotide sequence ID" value="NZ_CP097263.1"/>
</dbReference>
<dbReference type="EMBL" id="JBHLUD010000015">
    <property type="protein sequence ID" value="MFC0548012.1"/>
    <property type="molecule type" value="Genomic_DNA"/>
</dbReference>
<evidence type="ECO:0000256" key="1">
    <source>
        <dbReference type="SAM" id="MobiDB-lite"/>
    </source>
</evidence>
<evidence type="ECO:0000256" key="2">
    <source>
        <dbReference type="SAM" id="SignalP"/>
    </source>
</evidence>
<keyword evidence="2" id="KW-0732">Signal</keyword>
<name>A0ABV6N6D2_9PSEU</name>
<accession>A0ABV6N6D2</accession>
<gene>
    <name evidence="4" type="ORF">ACFFH7_41350</name>
</gene>
<feature type="chain" id="PRO_5047459653" evidence="2">
    <location>
        <begin position="32"/>
        <end position="222"/>
    </location>
</feature>
<feature type="region of interest" description="Disordered" evidence="1">
    <location>
        <begin position="30"/>
        <end position="92"/>
    </location>
</feature>
<proteinExistence type="predicted"/>
<sequence length="222" mass="21819">MNITVQAIRRSAMAVAAVAAVGALGACSAGASGSATPQAGPGGSTVAANSGVGQGSDGGARQNASTPGTVSTNGGGAANGGHPSCTALKVSQTSPDVVKGSTSQWQLPITMTNQGGTACTVQGFPGVRLDGSDGTSWDLIRTNGAVSPVLLKPGEHVTAEITYLTATSLGSSEPDTGWHVTGYAVTPPNTTNTQTLPWPDALGLVKQDAATHPGTYVGPVHS</sequence>
<keyword evidence="5" id="KW-1185">Reference proteome</keyword>
<dbReference type="Proteomes" id="UP001589810">
    <property type="component" value="Unassembled WGS sequence"/>
</dbReference>
<evidence type="ECO:0000313" key="5">
    <source>
        <dbReference type="Proteomes" id="UP001589810"/>
    </source>
</evidence>
<protein>
    <submittedName>
        <fullName evidence="4">DUF4232 domain-containing protein</fullName>
    </submittedName>
</protein>
<feature type="signal peptide" evidence="2">
    <location>
        <begin position="1"/>
        <end position="31"/>
    </location>
</feature>
<feature type="domain" description="DUF4232" evidence="3">
    <location>
        <begin position="86"/>
        <end position="205"/>
    </location>
</feature>
<reference evidence="4 5" key="1">
    <citation type="submission" date="2024-09" db="EMBL/GenBank/DDBJ databases">
        <authorList>
            <person name="Sun Q."/>
            <person name="Mori K."/>
        </authorList>
    </citation>
    <scope>NUCLEOTIDE SEQUENCE [LARGE SCALE GENOMIC DNA]</scope>
    <source>
        <strain evidence="4 5">TBRC 1432</strain>
    </source>
</reference>
<dbReference type="Pfam" id="PF14016">
    <property type="entry name" value="DUF4232"/>
    <property type="match status" value="1"/>
</dbReference>